<dbReference type="EMBL" id="VYKJ01000001">
    <property type="protein sequence ID" value="KAA9003012.1"/>
    <property type="molecule type" value="Genomic_DNA"/>
</dbReference>
<dbReference type="NCBIfam" id="TIGR03951">
    <property type="entry name" value="Fe_III_red_FhuF"/>
    <property type="match status" value="1"/>
</dbReference>
<comment type="caution">
    <text evidence="3">The sequence shown here is derived from an EMBL/GenBank/DDBJ whole genome shotgun (WGS) entry which is preliminary data.</text>
</comment>
<dbReference type="GO" id="GO:0003824">
    <property type="term" value="F:catalytic activity"/>
    <property type="evidence" value="ECO:0007669"/>
    <property type="project" value="UniProtKB-ARBA"/>
</dbReference>
<evidence type="ECO:0000259" key="1">
    <source>
        <dbReference type="Pfam" id="PF06276"/>
    </source>
</evidence>
<evidence type="ECO:0000313" key="5">
    <source>
        <dbReference type="Proteomes" id="UP000335415"/>
    </source>
</evidence>
<dbReference type="GO" id="GO:0051537">
    <property type="term" value="F:2 iron, 2 sulfur cluster binding"/>
    <property type="evidence" value="ECO:0007669"/>
    <property type="project" value="InterPro"/>
</dbReference>
<sequence length="262" mass="29397">MPTVNTIITPGEQDAHSDVGSLAQALHDVLARYRPHCLETVRFGSAPPAGSMTLAEWSSPAFFSDLIRRYGDDIYRLQPQAAREEKPLQALWAQWYFGLLVPPLMLTALLYPLMADYSSERIHVAFHQTGRPAHFFIETQAQTAEDDAVWRLVRLLRQHLIPVVNTLDGFGVLNAKLAWNNNGYLMHWLLDDIAALLPPGAPTAIGRALFLTPTLPDGADNPLFRTVIPRNDKLERRSCCQRYRLPDVARCRDCTLNRGEGG</sequence>
<dbReference type="InterPro" id="IPR024726">
    <property type="entry name" value="FhuF_C"/>
</dbReference>
<evidence type="ECO:0000313" key="3">
    <source>
        <dbReference type="EMBL" id="KAA9002701.1"/>
    </source>
</evidence>
<keyword evidence="5" id="KW-1185">Reference proteome</keyword>
<dbReference type="Pfam" id="PF11575">
    <property type="entry name" value="FhuF_C"/>
    <property type="match status" value="1"/>
</dbReference>
<organism evidence="3 5">
    <name type="scientific">Affinibrenneria salicis</name>
    <dbReference type="NCBI Taxonomy" id="2590031"/>
    <lineage>
        <taxon>Bacteria</taxon>
        <taxon>Pseudomonadati</taxon>
        <taxon>Pseudomonadota</taxon>
        <taxon>Gammaproteobacteria</taxon>
        <taxon>Enterobacterales</taxon>
        <taxon>Pectobacteriaceae</taxon>
        <taxon>Affinibrenneria</taxon>
    </lineage>
</organism>
<proteinExistence type="predicted"/>
<feature type="domain" description="Aerobactin siderophore biosynthesis IucA/IucC-like C-terminal" evidence="1">
    <location>
        <begin position="91"/>
        <end position="230"/>
    </location>
</feature>
<dbReference type="RefSeq" id="WP_150433671.1">
    <property type="nucleotide sequence ID" value="NZ_VYKJ01000001.1"/>
</dbReference>
<dbReference type="EMBL" id="VYKJ01000001">
    <property type="protein sequence ID" value="KAA9002701.1"/>
    <property type="molecule type" value="Genomic_DNA"/>
</dbReference>
<protein>
    <submittedName>
        <fullName evidence="3">Siderophore-iron reductase FhuF</fullName>
    </submittedName>
</protein>
<dbReference type="Pfam" id="PF06276">
    <property type="entry name" value="FhuF"/>
    <property type="match status" value="1"/>
</dbReference>
<dbReference type="OrthoDB" id="5918327at2"/>
<dbReference type="PRINTS" id="PR01714">
    <property type="entry name" value="2FE2SRDCTASE"/>
</dbReference>
<dbReference type="InterPro" id="IPR022770">
    <property type="entry name" value="IucA/IucC-like_C"/>
</dbReference>
<evidence type="ECO:0000313" key="4">
    <source>
        <dbReference type="EMBL" id="KAA9003012.1"/>
    </source>
</evidence>
<gene>
    <name evidence="3" type="primary">fhuF</name>
    <name evidence="3" type="ORF">FJU30_01520</name>
    <name evidence="4" type="ORF">FJU30_03245</name>
</gene>
<reference evidence="3 5" key="1">
    <citation type="submission" date="2019-09" db="EMBL/GenBank/DDBJ databases">
        <authorList>
            <person name="Li Y."/>
        </authorList>
    </citation>
    <scope>NUCLEOTIDE SEQUENCE [LARGE SCALE GENOMIC DNA]</scope>
    <source>
        <strain evidence="3 5">L3-3HA</strain>
    </source>
</reference>
<evidence type="ECO:0000259" key="2">
    <source>
        <dbReference type="Pfam" id="PF11575"/>
    </source>
</evidence>
<dbReference type="AlphaFoldDB" id="A0A5J5G6E2"/>
<dbReference type="InterPro" id="IPR008090">
    <property type="entry name" value="Fe_iron_reduct"/>
</dbReference>
<dbReference type="Proteomes" id="UP000335415">
    <property type="component" value="Unassembled WGS sequence"/>
</dbReference>
<feature type="domain" description="Ferric siderophore reductase C-terminal" evidence="2">
    <location>
        <begin position="236"/>
        <end position="256"/>
    </location>
</feature>
<accession>A0A5J5G6E2</accession>
<name>A0A5J5G6E2_9GAMM</name>